<evidence type="ECO:0000256" key="6">
    <source>
        <dbReference type="ARBA" id="ARBA00023004"/>
    </source>
</evidence>
<dbReference type="GO" id="GO:0051537">
    <property type="term" value="F:2 iron, 2 sulfur cluster binding"/>
    <property type="evidence" value="ECO:0007669"/>
    <property type="project" value="UniProtKB-UniRule"/>
</dbReference>
<dbReference type="SUPFAM" id="SSF54862">
    <property type="entry name" value="4Fe-4S ferredoxins"/>
    <property type="match status" value="1"/>
</dbReference>
<dbReference type="PROSITE" id="PS51085">
    <property type="entry name" value="2FE2S_FER_2"/>
    <property type="match status" value="1"/>
</dbReference>
<feature type="domain" description="4Fe-4S Mo/W bis-MGD-type" evidence="12">
    <location>
        <begin position="227"/>
        <end position="283"/>
    </location>
</feature>
<dbReference type="PROSITE" id="PS51839">
    <property type="entry name" value="4FE4S_HC3"/>
    <property type="match status" value="1"/>
</dbReference>
<dbReference type="InterPro" id="IPR000283">
    <property type="entry name" value="NADH_UbQ_OxRdtase_75kDa_su_CS"/>
</dbReference>
<dbReference type="AlphaFoldDB" id="A0A1N7KVP9"/>
<evidence type="ECO:0000256" key="9">
    <source>
        <dbReference type="ARBA" id="ARBA00047712"/>
    </source>
</evidence>
<dbReference type="Gene3D" id="3.10.20.740">
    <property type="match status" value="1"/>
</dbReference>
<evidence type="ECO:0000256" key="4">
    <source>
        <dbReference type="ARBA" id="ARBA00022723"/>
    </source>
</evidence>
<dbReference type="Gene3D" id="3.30.70.20">
    <property type="match status" value="1"/>
</dbReference>
<dbReference type="FunFam" id="3.30.200.210:FF:000002">
    <property type="entry name" value="NADH-ubiquinone oxidoreductase 75 kDa subunit"/>
    <property type="match status" value="1"/>
</dbReference>
<keyword evidence="7 10" id="KW-0411">Iron-sulfur</keyword>
<dbReference type="RefSeq" id="WP_076528699.1">
    <property type="nucleotide sequence ID" value="NZ_BMEH01000001.1"/>
</dbReference>
<evidence type="ECO:0000313" key="15">
    <source>
        <dbReference type="Proteomes" id="UP000186141"/>
    </source>
</evidence>
<dbReference type="InterPro" id="IPR050123">
    <property type="entry name" value="Prok_molybdopt-oxidoreductase"/>
</dbReference>
<dbReference type="PANTHER" id="PTHR43105">
    <property type="entry name" value="RESPIRATORY NITRATE REDUCTASE"/>
    <property type="match status" value="1"/>
</dbReference>
<dbReference type="GO" id="GO:0008137">
    <property type="term" value="F:NADH dehydrogenase (ubiquinone) activity"/>
    <property type="evidence" value="ECO:0007669"/>
    <property type="project" value="UniProtKB-UniRule"/>
</dbReference>
<dbReference type="CDD" id="cd00207">
    <property type="entry name" value="fer2"/>
    <property type="match status" value="1"/>
</dbReference>
<comment type="cofactor">
    <cofactor evidence="1 10">
        <name>[4Fe-4S] cluster</name>
        <dbReference type="ChEBI" id="CHEBI:49883"/>
    </cofactor>
</comment>
<evidence type="ECO:0000256" key="3">
    <source>
        <dbReference type="ARBA" id="ARBA00022485"/>
    </source>
</evidence>
<dbReference type="PROSITE" id="PS00642">
    <property type="entry name" value="COMPLEX1_75K_2"/>
    <property type="match status" value="1"/>
</dbReference>
<keyword evidence="5 10" id="KW-1278">Translocase</keyword>
<protein>
    <recommendedName>
        <fullName evidence="10">NADH-quinone oxidoreductase</fullName>
        <ecNumber evidence="10">7.1.1.-</ecNumber>
    </recommendedName>
</protein>
<evidence type="ECO:0000256" key="5">
    <source>
        <dbReference type="ARBA" id="ARBA00022967"/>
    </source>
</evidence>
<dbReference type="GO" id="GO:0046872">
    <property type="term" value="F:metal ion binding"/>
    <property type="evidence" value="ECO:0007669"/>
    <property type="project" value="UniProtKB-UniRule"/>
</dbReference>
<comment type="catalytic activity">
    <reaction evidence="9 10">
        <text>a quinone + NADH + 5 H(+)(in) = a quinol + NAD(+) + 4 H(+)(out)</text>
        <dbReference type="Rhea" id="RHEA:57888"/>
        <dbReference type="ChEBI" id="CHEBI:15378"/>
        <dbReference type="ChEBI" id="CHEBI:24646"/>
        <dbReference type="ChEBI" id="CHEBI:57540"/>
        <dbReference type="ChEBI" id="CHEBI:57945"/>
        <dbReference type="ChEBI" id="CHEBI:132124"/>
    </reaction>
</comment>
<dbReference type="FunFam" id="3.10.20.740:FF:000001">
    <property type="entry name" value="NADH-quinone oxidoreductase subunit G"/>
    <property type="match status" value="1"/>
</dbReference>
<keyword evidence="6 10" id="KW-0408">Iron</keyword>
<comment type="function">
    <text evidence="10">NDH-1 shuttles electrons from NADH, via FMN and iron-sulfur (Fe-S) centers, to quinones in the respiratory chain. Couples the redox reaction to proton translocation (for every two electrons transferred, four hydrogen ions are translocated across the cytoplasmic membrane), and thus conserves the redox energy in a proton gradient.</text>
</comment>
<dbReference type="Pfam" id="PF22151">
    <property type="entry name" value="Fer4_NDSU1"/>
    <property type="match status" value="1"/>
</dbReference>
<dbReference type="PROSITE" id="PS00641">
    <property type="entry name" value="COMPLEX1_75K_1"/>
    <property type="match status" value="1"/>
</dbReference>
<dbReference type="GO" id="GO:0042773">
    <property type="term" value="P:ATP synthesis coupled electron transport"/>
    <property type="evidence" value="ECO:0007669"/>
    <property type="project" value="InterPro"/>
</dbReference>
<sequence length="669" mass="71820">MSTLKKIVIDGIEVEVDAAMTIIQAAEVAGVEIPRFCYHERLSIAGNCRMCLVEVVGGPPKPAASCAMQVRDLRPGPNGEPPVVKTNSPMVKKAREGVMEFLLINHPLDCPICDQGGECDLQDQAMAYGVDFSRYREPKRASEDLNLGPLVATTMTRCISCTRCVRFTTEVAGITQMGQTGRGEDSEITSYLNQTLDSNLQGNIIDLCPVGALTSKPYAFTARPWELTKTETIDVMDALGSNIRVDTKGREVMRILPRNHDGVNEEWISDKTRFVWDGLRRQRLDTPYIRVNGKLRKASWPEALEAAATAIKGKKVAGLVGDLVPVEAAWSLKMLVESLGGKVESRVDGAKLPADNRSAYVGTAQIADIDTAKTILLVGTNPRTEAPVLNARIRKAWLAGARVGLIGAAVDLTYDYHHFGNSRDALVDLVGKVQAKPDTVVIVGQGALNEADGEAVLSQVMKYTEGAGAKLLVLHTAAARVGAMDVGAVTDGGMTAALDGAEVIWNLGADEVELAAGPVVIYQGSHGDRGAHRADIILPGACYTEEAGLFVNTEGRPQLALRAGFPPGEAKENWAILRAVSAMVGQQLPWDDLAGLRRAMVLVYPHLAQVGEVAANDWNRIPLREPAKATFRAAIKDFWLTNPIARASPLMAELSANAAARANTPLAAE</sequence>
<dbReference type="PROSITE" id="PS00643">
    <property type="entry name" value="COMPLEX1_75K_3"/>
    <property type="match status" value="1"/>
</dbReference>
<dbReference type="InterPro" id="IPR001041">
    <property type="entry name" value="2Fe-2S_ferredoxin-type"/>
</dbReference>
<keyword evidence="8 10" id="KW-0520">NAD</keyword>
<dbReference type="EMBL" id="FTOT01000001">
    <property type="protein sequence ID" value="SIS65634.1"/>
    <property type="molecule type" value="Genomic_DNA"/>
</dbReference>
<dbReference type="GO" id="GO:0016020">
    <property type="term" value="C:membrane"/>
    <property type="evidence" value="ECO:0007669"/>
    <property type="project" value="InterPro"/>
</dbReference>
<dbReference type="STRING" id="1086013.SAMN05421774_101711"/>
<keyword evidence="15" id="KW-1185">Reference proteome</keyword>
<keyword evidence="10" id="KW-0874">Quinone</keyword>
<dbReference type="GO" id="GO:0016651">
    <property type="term" value="F:oxidoreductase activity, acting on NAD(P)H"/>
    <property type="evidence" value="ECO:0007669"/>
    <property type="project" value="InterPro"/>
</dbReference>
<evidence type="ECO:0000259" key="11">
    <source>
        <dbReference type="PROSITE" id="PS51085"/>
    </source>
</evidence>
<dbReference type="InterPro" id="IPR006656">
    <property type="entry name" value="Mopterin_OxRdtase"/>
</dbReference>
<dbReference type="GO" id="GO:0048038">
    <property type="term" value="F:quinone binding"/>
    <property type="evidence" value="ECO:0007669"/>
    <property type="project" value="UniProtKB-UniRule"/>
</dbReference>
<feature type="domain" description="4Fe-4S His(Cys)3-ligated-type" evidence="13">
    <location>
        <begin position="90"/>
        <end position="129"/>
    </location>
</feature>
<evidence type="ECO:0000256" key="7">
    <source>
        <dbReference type="ARBA" id="ARBA00023014"/>
    </source>
</evidence>
<dbReference type="Pfam" id="PF09326">
    <property type="entry name" value="NADH_dhqG_C"/>
    <property type="match status" value="1"/>
</dbReference>
<evidence type="ECO:0000259" key="12">
    <source>
        <dbReference type="PROSITE" id="PS51669"/>
    </source>
</evidence>
<reference evidence="14 15" key="1">
    <citation type="submission" date="2017-01" db="EMBL/GenBank/DDBJ databases">
        <authorList>
            <person name="Mah S.A."/>
            <person name="Swanson W.J."/>
            <person name="Moy G.W."/>
            <person name="Vacquier V.D."/>
        </authorList>
    </citation>
    <scope>NUCLEOTIDE SEQUENCE [LARGE SCALE GENOMIC DNA]</scope>
    <source>
        <strain evidence="14 15">DSM 26375</strain>
    </source>
</reference>
<comment type="cofactor">
    <cofactor evidence="10">
        <name>[2Fe-2S] cluster</name>
        <dbReference type="ChEBI" id="CHEBI:190135"/>
    </cofactor>
    <text evidence="10">Binds 1 [2Fe-2S] cluster per subunit.</text>
</comment>
<keyword evidence="10" id="KW-0001">2Fe-2S</keyword>
<dbReference type="InterPro" id="IPR015405">
    <property type="entry name" value="NDUFS1-like_C"/>
</dbReference>
<gene>
    <name evidence="14" type="ORF">SAMN05421774_101711</name>
</gene>
<dbReference type="FunFam" id="3.30.70.20:FF:000002">
    <property type="entry name" value="NADH-ubiquinone oxidoreductase 75 kDa subunit"/>
    <property type="match status" value="1"/>
</dbReference>
<accession>A0A1N7KVP9</accession>
<dbReference type="Proteomes" id="UP000186141">
    <property type="component" value="Unassembled WGS sequence"/>
</dbReference>
<dbReference type="Pfam" id="PF22117">
    <property type="entry name" value="Fer4_Nqo3"/>
    <property type="match status" value="1"/>
</dbReference>
<dbReference type="EC" id="7.1.1.-" evidence="10"/>
<name>A0A1N7KVP9_9RHOB</name>
<dbReference type="PANTHER" id="PTHR43105:SF13">
    <property type="entry name" value="NADH-UBIQUINONE OXIDOREDUCTASE 75 KDA SUBUNIT, MITOCHONDRIAL"/>
    <property type="match status" value="1"/>
</dbReference>
<dbReference type="SMART" id="SM00929">
    <property type="entry name" value="NADH-G_4Fe-4S_3"/>
    <property type="match status" value="1"/>
</dbReference>
<keyword evidence="4 10" id="KW-0479">Metal-binding</keyword>
<evidence type="ECO:0000259" key="13">
    <source>
        <dbReference type="PROSITE" id="PS51839"/>
    </source>
</evidence>
<comment type="similarity">
    <text evidence="2 10">Belongs to the complex I 75 kDa subunit family.</text>
</comment>
<dbReference type="Pfam" id="PF10588">
    <property type="entry name" value="NADH-G_4Fe-4S_3"/>
    <property type="match status" value="1"/>
</dbReference>
<dbReference type="Pfam" id="PF13510">
    <property type="entry name" value="Fer2_4"/>
    <property type="match status" value="1"/>
</dbReference>
<dbReference type="OrthoDB" id="9816402at2"/>
<organism evidence="14 15">
    <name type="scientific">Gemmobacter megaterium</name>
    <dbReference type="NCBI Taxonomy" id="1086013"/>
    <lineage>
        <taxon>Bacteria</taxon>
        <taxon>Pseudomonadati</taxon>
        <taxon>Pseudomonadota</taxon>
        <taxon>Alphaproteobacteria</taxon>
        <taxon>Rhodobacterales</taxon>
        <taxon>Paracoccaceae</taxon>
        <taxon>Gemmobacter</taxon>
    </lineage>
</organism>
<dbReference type="InterPro" id="IPR036010">
    <property type="entry name" value="2Fe-2S_ferredoxin-like_sf"/>
</dbReference>
<keyword evidence="3 10" id="KW-0004">4Fe-4S</keyword>
<dbReference type="Gene3D" id="3.40.50.740">
    <property type="match status" value="1"/>
</dbReference>
<dbReference type="NCBIfam" id="TIGR01973">
    <property type="entry name" value="NuoG"/>
    <property type="match status" value="1"/>
</dbReference>
<evidence type="ECO:0000256" key="1">
    <source>
        <dbReference type="ARBA" id="ARBA00001966"/>
    </source>
</evidence>
<dbReference type="SUPFAM" id="SSF53706">
    <property type="entry name" value="Formate dehydrogenase/DMSO reductase, domains 1-3"/>
    <property type="match status" value="1"/>
</dbReference>
<dbReference type="Gene3D" id="3.30.200.210">
    <property type="match status" value="1"/>
</dbReference>
<proteinExistence type="inferred from homology"/>
<evidence type="ECO:0000256" key="2">
    <source>
        <dbReference type="ARBA" id="ARBA00005404"/>
    </source>
</evidence>
<evidence type="ECO:0000256" key="8">
    <source>
        <dbReference type="ARBA" id="ARBA00023027"/>
    </source>
</evidence>
<dbReference type="InterPro" id="IPR019574">
    <property type="entry name" value="NADH_UbQ_OxRdtase_Gsu_4Fe4S-bd"/>
</dbReference>
<dbReference type="Pfam" id="PF00384">
    <property type="entry name" value="Molybdopterin"/>
    <property type="match status" value="1"/>
</dbReference>
<dbReference type="SUPFAM" id="SSF54292">
    <property type="entry name" value="2Fe-2S ferredoxin-like"/>
    <property type="match status" value="1"/>
</dbReference>
<dbReference type="GO" id="GO:0051539">
    <property type="term" value="F:4 iron, 4 sulfur cluster binding"/>
    <property type="evidence" value="ECO:0007669"/>
    <property type="project" value="UniProtKB-KW"/>
</dbReference>
<evidence type="ECO:0000313" key="14">
    <source>
        <dbReference type="EMBL" id="SIS65634.1"/>
    </source>
</evidence>
<dbReference type="InterPro" id="IPR006963">
    <property type="entry name" value="Mopterin_OxRdtase_4Fe-4S_dom"/>
</dbReference>
<evidence type="ECO:0000256" key="10">
    <source>
        <dbReference type="RuleBase" id="RU003525"/>
    </source>
</evidence>
<dbReference type="PROSITE" id="PS51669">
    <property type="entry name" value="4FE4S_MOW_BIS_MGD"/>
    <property type="match status" value="1"/>
</dbReference>
<feature type="domain" description="2Fe-2S ferredoxin-type" evidence="11">
    <location>
        <begin position="5"/>
        <end position="90"/>
    </location>
</feature>
<dbReference type="InterPro" id="IPR054351">
    <property type="entry name" value="NADH_UbQ_OxRdtase_ferredoxin"/>
</dbReference>
<dbReference type="InterPro" id="IPR010228">
    <property type="entry name" value="NADH_UbQ_OxRdtase_Gsu"/>
</dbReference>